<evidence type="ECO:0000313" key="1">
    <source>
        <dbReference type="EMBL" id="DAE92828.1"/>
    </source>
</evidence>
<protein>
    <recommendedName>
        <fullName evidence="2">XkdX family protein</fullName>
    </recommendedName>
</protein>
<proteinExistence type="predicted"/>
<accession>A0A8S5RTX5</accession>
<sequence length="40" mass="4867">MFEKIKRWYSKLWSETMVRNAVKKNVLTPEQFAEITGKDY</sequence>
<name>A0A8S5RTX5_9CAUD</name>
<organism evidence="1">
    <name type="scientific">Ackermannviridae sp</name>
    <dbReference type="NCBI Taxonomy" id="2831612"/>
    <lineage>
        <taxon>Viruses</taxon>
        <taxon>Duplodnaviria</taxon>
        <taxon>Heunggongvirae</taxon>
        <taxon>Uroviricota</taxon>
        <taxon>Caudoviricetes</taxon>
        <taxon>Pantevenvirales</taxon>
        <taxon>Ackermannviridae</taxon>
    </lineage>
</organism>
<reference evidence="1" key="1">
    <citation type="journal article" date="2021" name="Proc. Natl. Acad. Sci. U.S.A.">
        <title>A Catalog of Tens of Thousands of Viruses from Human Metagenomes Reveals Hidden Associations with Chronic Diseases.</title>
        <authorList>
            <person name="Tisza M.J."/>
            <person name="Buck C.B."/>
        </authorList>
    </citation>
    <scope>NUCLEOTIDE SEQUENCE</scope>
    <source>
        <strain evidence="1">Cttzo28</strain>
    </source>
</reference>
<dbReference type="InterPro" id="IPR010022">
    <property type="entry name" value="XkdX"/>
</dbReference>
<dbReference type="Pfam" id="PF09693">
    <property type="entry name" value="Phage_XkdX"/>
    <property type="match status" value="1"/>
</dbReference>
<dbReference type="EMBL" id="BK055796">
    <property type="protein sequence ID" value="DAE92828.1"/>
    <property type="molecule type" value="Genomic_DNA"/>
</dbReference>
<evidence type="ECO:0008006" key="2">
    <source>
        <dbReference type="Google" id="ProtNLM"/>
    </source>
</evidence>